<gene>
    <name evidence="1" type="ORF">CK203_055787</name>
</gene>
<protein>
    <submittedName>
        <fullName evidence="1">Uncharacterized protein</fullName>
    </submittedName>
</protein>
<evidence type="ECO:0000313" key="2">
    <source>
        <dbReference type="Proteomes" id="UP000288805"/>
    </source>
</evidence>
<reference evidence="1 2" key="1">
    <citation type="journal article" date="2018" name="PLoS Genet.">
        <title>Population sequencing reveals clonal diversity and ancestral inbreeding in the grapevine cultivar Chardonnay.</title>
        <authorList>
            <person name="Roach M.J."/>
            <person name="Johnson D.L."/>
            <person name="Bohlmann J."/>
            <person name="van Vuuren H.J."/>
            <person name="Jones S.J."/>
            <person name="Pretorius I.S."/>
            <person name="Schmidt S.A."/>
            <person name="Borneman A.R."/>
        </authorList>
    </citation>
    <scope>NUCLEOTIDE SEQUENCE [LARGE SCALE GENOMIC DNA]</scope>
    <source>
        <strain evidence="2">cv. Chardonnay</strain>
        <tissue evidence="1">Leaf</tissue>
    </source>
</reference>
<sequence>MYTGEWWSPAQLIMDTIIYFFQEGEGETVSSAQSYLIPLPRLLSYYLLHRGHQLPESNRRMASHTYVIDQWDLSDSFRVTLTTHGTRRKRFAFAQLAVPISTLAVLISDLPRPSQPQVVDATPSTLSIMACLDTLQELFVSMDSHIDARLRLTPPMVQGASEVVTPIVEITDQATTPMLEDIAQVATPVLEEIDGLSILSLVLDVHFYIYLIRYGSIHYGIFRAY</sequence>
<accession>A0A438H240</accession>
<organism evidence="1 2">
    <name type="scientific">Vitis vinifera</name>
    <name type="common">Grape</name>
    <dbReference type="NCBI Taxonomy" id="29760"/>
    <lineage>
        <taxon>Eukaryota</taxon>
        <taxon>Viridiplantae</taxon>
        <taxon>Streptophyta</taxon>
        <taxon>Embryophyta</taxon>
        <taxon>Tracheophyta</taxon>
        <taxon>Spermatophyta</taxon>
        <taxon>Magnoliopsida</taxon>
        <taxon>eudicotyledons</taxon>
        <taxon>Gunneridae</taxon>
        <taxon>Pentapetalae</taxon>
        <taxon>rosids</taxon>
        <taxon>Vitales</taxon>
        <taxon>Vitaceae</taxon>
        <taxon>Viteae</taxon>
        <taxon>Vitis</taxon>
    </lineage>
</organism>
<dbReference type="EMBL" id="QGNW01000298">
    <property type="protein sequence ID" value="RVW78301.1"/>
    <property type="molecule type" value="Genomic_DNA"/>
</dbReference>
<comment type="caution">
    <text evidence="1">The sequence shown here is derived from an EMBL/GenBank/DDBJ whole genome shotgun (WGS) entry which is preliminary data.</text>
</comment>
<dbReference type="Proteomes" id="UP000288805">
    <property type="component" value="Unassembled WGS sequence"/>
</dbReference>
<proteinExistence type="predicted"/>
<name>A0A438H240_VITVI</name>
<dbReference type="AlphaFoldDB" id="A0A438H240"/>
<evidence type="ECO:0000313" key="1">
    <source>
        <dbReference type="EMBL" id="RVW78301.1"/>
    </source>
</evidence>